<dbReference type="InterPro" id="IPR007379">
    <property type="entry name" value="Tim44-like_dom"/>
</dbReference>
<dbReference type="InterPro" id="IPR032710">
    <property type="entry name" value="NTF2-like_dom_sf"/>
</dbReference>
<evidence type="ECO:0000313" key="3">
    <source>
        <dbReference type="EMBL" id="NNU15597.1"/>
    </source>
</evidence>
<accession>A0A7Y3RLL3</accession>
<dbReference type="SUPFAM" id="SSF54427">
    <property type="entry name" value="NTF2-like"/>
    <property type="match status" value="1"/>
</dbReference>
<evidence type="ECO:0000256" key="1">
    <source>
        <dbReference type="SAM" id="MobiDB-lite"/>
    </source>
</evidence>
<dbReference type="AlphaFoldDB" id="A0A7Y3RLL3"/>
<feature type="region of interest" description="Disordered" evidence="1">
    <location>
        <begin position="28"/>
        <end position="60"/>
    </location>
</feature>
<dbReference type="Gene3D" id="3.10.450.240">
    <property type="match status" value="1"/>
</dbReference>
<evidence type="ECO:0000259" key="2">
    <source>
        <dbReference type="SMART" id="SM00978"/>
    </source>
</evidence>
<evidence type="ECO:0000313" key="4">
    <source>
        <dbReference type="Proteomes" id="UP000536835"/>
    </source>
</evidence>
<organism evidence="3 4">
    <name type="scientific">Parvularcula mediterranea</name>
    <dbReference type="NCBI Taxonomy" id="2732508"/>
    <lineage>
        <taxon>Bacteria</taxon>
        <taxon>Pseudomonadati</taxon>
        <taxon>Pseudomonadota</taxon>
        <taxon>Alphaproteobacteria</taxon>
        <taxon>Parvularculales</taxon>
        <taxon>Parvularculaceae</taxon>
        <taxon>Parvularcula</taxon>
    </lineage>
</organism>
<sequence>MDLTLIIFAALALFLSYRLFNVLGTRGGHEPDEHERPVLRPVPSNDVDEERAPEEQATVTPREDLPAWAQTAREHIPDFEPKSFLEGASAAYEMIVEAYSAGDISDVRAFLDPEVAKSFEVAIDGRQQAGQSVELTFVGVEKPDVVSLEKSDEELRAEVAFKSEQVRAVLGADDEVVEGSREQVITVTDRWTFAKPARSNDPNWTLVATG</sequence>
<feature type="domain" description="Tim44-like" evidence="2">
    <location>
        <begin position="65"/>
        <end position="210"/>
    </location>
</feature>
<dbReference type="RefSeq" id="WP_173197162.1">
    <property type="nucleotide sequence ID" value="NZ_JABFCX010000002.1"/>
</dbReference>
<proteinExistence type="predicted"/>
<dbReference type="Pfam" id="PF04280">
    <property type="entry name" value="Tim44"/>
    <property type="match status" value="1"/>
</dbReference>
<dbReference type="Proteomes" id="UP000536835">
    <property type="component" value="Unassembled WGS sequence"/>
</dbReference>
<gene>
    <name evidence="3" type="ORF">HK107_04595</name>
</gene>
<comment type="caution">
    <text evidence="3">The sequence shown here is derived from an EMBL/GenBank/DDBJ whole genome shotgun (WGS) entry which is preliminary data.</text>
</comment>
<dbReference type="NCBIfam" id="NF033779">
    <property type="entry name" value="Tim44_TimA_adap"/>
    <property type="match status" value="1"/>
</dbReference>
<protein>
    <submittedName>
        <fullName evidence="3">Tim44 domain-containing protein</fullName>
    </submittedName>
</protein>
<dbReference type="EMBL" id="JABFCX010000002">
    <property type="protein sequence ID" value="NNU15597.1"/>
    <property type="molecule type" value="Genomic_DNA"/>
</dbReference>
<dbReference type="SMART" id="SM00978">
    <property type="entry name" value="Tim44"/>
    <property type="match status" value="1"/>
</dbReference>
<reference evidence="3 4" key="1">
    <citation type="submission" date="2020-05" db="EMBL/GenBank/DDBJ databases">
        <title>Parvularcula mediterraneae sp. nov., isolated from polypropylene straw from shallow seawater of the seashore of Laganas in Zakynthos island, Greece.</title>
        <authorList>
            <person name="Szabo I."/>
            <person name="Al-Omari J."/>
            <person name="Rado J."/>
            <person name="Szerdahelyi G.S."/>
        </authorList>
    </citation>
    <scope>NUCLEOTIDE SEQUENCE [LARGE SCALE GENOMIC DNA]</scope>
    <source>
        <strain evidence="3 4">ZS-1/3</strain>
    </source>
</reference>
<feature type="compositionally biased region" description="Basic and acidic residues" evidence="1">
    <location>
        <begin position="28"/>
        <end position="38"/>
    </location>
</feature>
<name>A0A7Y3RLL3_9PROT</name>
<keyword evidence="4" id="KW-1185">Reference proteome</keyword>